<protein>
    <submittedName>
        <fullName evidence="4">Asp23/Gls24 family envelope stress response protein</fullName>
    </submittedName>
</protein>
<dbReference type="OrthoDB" id="9793465at2"/>
<comment type="similarity">
    <text evidence="1">Belongs to the asp23 family.</text>
</comment>
<evidence type="ECO:0000313" key="3">
    <source>
        <dbReference type="EMBL" id="KRN95277.1"/>
    </source>
</evidence>
<evidence type="ECO:0000313" key="4">
    <source>
        <dbReference type="EMBL" id="TLQ04640.1"/>
    </source>
</evidence>
<evidence type="ECO:0000256" key="2">
    <source>
        <dbReference type="SAM" id="MobiDB-lite"/>
    </source>
</evidence>
<dbReference type="RefSeq" id="WP_057801309.1">
    <property type="nucleotide sequence ID" value="NZ_JQBX01000001.1"/>
</dbReference>
<sequence>MADTKYLELSNSSSKSGGIAIAPDVIESIAGITVDQIDGVHLMSNNISKSFNTILGRDSSGSGAKLIEDDRGLVIEVSVVLDFGVSVPQVATKIQDRVKQQLLFMTEIVINEVNVQVNGMMPDTTKSDIDPDDIFSENNGDNK</sequence>
<organism evidence="3 5">
    <name type="scientific">Pediococcus stilesii</name>
    <dbReference type="NCBI Taxonomy" id="331679"/>
    <lineage>
        <taxon>Bacteria</taxon>
        <taxon>Bacillati</taxon>
        <taxon>Bacillota</taxon>
        <taxon>Bacilli</taxon>
        <taxon>Lactobacillales</taxon>
        <taxon>Lactobacillaceae</taxon>
        <taxon>Pediococcus</taxon>
    </lineage>
</organism>
<dbReference type="InterPro" id="IPR005531">
    <property type="entry name" value="Asp23"/>
</dbReference>
<evidence type="ECO:0000256" key="1">
    <source>
        <dbReference type="ARBA" id="ARBA00005721"/>
    </source>
</evidence>
<dbReference type="STRING" id="331679.IV81_GL000161"/>
<name>A0A0R2L949_9LACO</name>
<dbReference type="EMBL" id="JQBX01000001">
    <property type="protein sequence ID" value="KRN95277.1"/>
    <property type="molecule type" value="Genomic_DNA"/>
</dbReference>
<dbReference type="PANTHER" id="PTHR34297">
    <property type="entry name" value="HYPOTHETICAL CYTOSOLIC PROTEIN-RELATED"/>
    <property type="match status" value="1"/>
</dbReference>
<dbReference type="AlphaFoldDB" id="A0A0R2L949"/>
<feature type="region of interest" description="Disordered" evidence="2">
    <location>
        <begin position="121"/>
        <end position="143"/>
    </location>
</feature>
<dbReference type="Pfam" id="PF03780">
    <property type="entry name" value="Asp23"/>
    <property type="match status" value="1"/>
</dbReference>
<proteinExistence type="inferred from homology"/>
<accession>A0A0R2L949</accession>
<dbReference type="PATRIC" id="fig|331679.3.peg.163"/>
<dbReference type="EMBL" id="VBTH01000006">
    <property type="protein sequence ID" value="TLQ04640.1"/>
    <property type="molecule type" value="Genomic_DNA"/>
</dbReference>
<evidence type="ECO:0000313" key="6">
    <source>
        <dbReference type="Proteomes" id="UP000305541"/>
    </source>
</evidence>
<dbReference type="Proteomes" id="UP000305541">
    <property type="component" value="Unassembled WGS sequence"/>
</dbReference>
<dbReference type="Proteomes" id="UP000051859">
    <property type="component" value="Unassembled WGS sequence"/>
</dbReference>
<keyword evidence="5" id="KW-1185">Reference proteome</keyword>
<evidence type="ECO:0000313" key="5">
    <source>
        <dbReference type="Proteomes" id="UP000051859"/>
    </source>
</evidence>
<dbReference type="PANTHER" id="PTHR34297:SF1">
    <property type="entry name" value="ASP23_GLS24 FAMILY ENVELOPE STRESS RESPONSE PROTEIN"/>
    <property type="match status" value="1"/>
</dbReference>
<reference evidence="4 6" key="2">
    <citation type="submission" date="2019-05" db="EMBL/GenBank/DDBJ databases">
        <title>The metagenome of a microbial culture collection derived from dairy environment covers the genomic content of the human microbiome.</title>
        <authorList>
            <person name="Roder T."/>
            <person name="Wuthrich D."/>
            <person name="Sattari Z."/>
            <person name="Von Ah U."/>
            <person name="Bar C."/>
            <person name="Ronchi F."/>
            <person name="Macpherson A.J."/>
            <person name="Ganal-Vonarburg S.C."/>
            <person name="Bruggmann R."/>
            <person name="Vergeres G."/>
        </authorList>
    </citation>
    <scope>NUCLEOTIDE SEQUENCE [LARGE SCALE GENOMIC DNA]</scope>
    <source>
        <strain evidence="4 6">FAM 18815</strain>
    </source>
</reference>
<comment type="caution">
    <text evidence="3">The sequence shown here is derived from an EMBL/GenBank/DDBJ whole genome shotgun (WGS) entry which is preliminary data.</text>
</comment>
<gene>
    <name evidence="4" type="ORF">FEZ51_04535</name>
    <name evidence="3" type="ORF">IV81_GL000161</name>
</gene>
<reference evidence="3 5" key="1">
    <citation type="journal article" date="2015" name="Genome Announc.">
        <title>Expanding the biotechnology potential of lactobacilli through comparative genomics of 213 strains and associated genera.</title>
        <authorList>
            <person name="Sun Z."/>
            <person name="Harris H.M."/>
            <person name="McCann A."/>
            <person name="Guo C."/>
            <person name="Argimon S."/>
            <person name="Zhang W."/>
            <person name="Yang X."/>
            <person name="Jeffery I.B."/>
            <person name="Cooney J.C."/>
            <person name="Kagawa T.F."/>
            <person name="Liu W."/>
            <person name="Song Y."/>
            <person name="Salvetti E."/>
            <person name="Wrobel A."/>
            <person name="Rasinkangas P."/>
            <person name="Parkhill J."/>
            <person name="Rea M.C."/>
            <person name="O'Sullivan O."/>
            <person name="Ritari J."/>
            <person name="Douillard F.P."/>
            <person name="Paul Ross R."/>
            <person name="Yang R."/>
            <person name="Briner A.E."/>
            <person name="Felis G.E."/>
            <person name="de Vos W.M."/>
            <person name="Barrangou R."/>
            <person name="Klaenhammer T.R."/>
            <person name="Caufield P.W."/>
            <person name="Cui Y."/>
            <person name="Zhang H."/>
            <person name="O'Toole P.W."/>
        </authorList>
    </citation>
    <scope>NUCLEOTIDE SEQUENCE [LARGE SCALE GENOMIC DNA]</scope>
    <source>
        <strain evidence="3 5">DSM 18001</strain>
    </source>
</reference>